<comment type="pathway">
    <text evidence="7">Bacterial outer membrane biogenesis; LPS lipid A biosynthesis.</text>
</comment>
<dbReference type="GO" id="GO:0009245">
    <property type="term" value="P:lipid A biosynthetic process"/>
    <property type="evidence" value="ECO:0007669"/>
    <property type="project" value="UniProtKB-UniRule"/>
</dbReference>
<evidence type="ECO:0000256" key="3">
    <source>
        <dbReference type="ARBA" id="ARBA00022679"/>
    </source>
</evidence>
<proteinExistence type="inferred from homology"/>
<dbReference type="UniPathway" id="UPA00973"/>
<comment type="subunit">
    <text evidence="7">Homotrimer.</text>
</comment>
<keyword evidence="10" id="KW-1185">Reference proteome</keyword>
<dbReference type="Gene3D" id="2.160.10.10">
    <property type="entry name" value="Hexapeptide repeat proteins"/>
    <property type="match status" value="1"/>
</dbReference>
<dbReference type="PROSITE" id="PS00101">
    <property type="entry name" value="HEXAPEP_TRANSFERASES"/>
    <property type="match status" value="1"/>
</dbReference>
<keyword evidence="5 7" id="KW-0443">Lipid metabolism</keyword>
<dbReference type="EMBL" id="JACIEK010000006">
    <property type="protein sequence ID" value="MBB3998692.1"/>
    <property type="molecule type" value="Genomic_DNA"/>
</dbReference>
<dbReference type="CDD" id="cd03352">
    <property type="entry name" value="LbH_LpxD"/>
    <property type="match status" value="1"/>
</dbReference>
<keyword evidence="2 7" id="KW-0441">Lipid A biosynthesis</keyword>
<dbReference type="GO" id="GO:0016410">
    <property type="term" value="F:N-acyltransferase activity"/>
    <property type="evidence" value="ECO:0007669"/>
    <property type="project" value="InterPro"/>
</dbReference>
<reference evidence="9 10" key="1">
    <citation type="submission" date="2020-08" db="EMBL/GenBank/DDBJ databases">
        <title>Genomic Encyclopedia of Type Strains, Phase IV (KMG-IV): sequencing the most valuable type-strain genomes for metagenomic binning, comparative biology and taxonomic classification.</title>
        <authorList>
            <person name="Goeker M."/>
        </authorList>
    </citation>
    <scope>NUCLEOTIDE SEQUENCE [LARGE SCALE GENOMIC DNA]</scope>
    <source>
        <strain evidence="9 10">DSM 102238</strain>
    </source>
</reference>
<comment type="similarity">
    <text evidence="7">Belongs to the transferase hexapeptide repeat family. LpxD subfamily.</text>
</comment>
<dbReference type="InterPro" id="IPR011004">
    <property type="entry name" value="Trimer_LpxA-like_sf"/>
</dbReference>
<dbReference type="HAMAP" id="MF_00523">
    <property type="entry name" value="LpxD"/>
    <property type="match status" value="1"/>
</dbReference>
<dbReference type="InterPro" id="IPR001451">
    <property type="entry name" value="Hexapep"/>
</dbReference>
<evidence type="ECO:0000313" key="10">
    <source>
        <dbReference type="Proteomes" id="UP000542776"/>
    </source>
</evidence>
<dbReference type="NCBIfam" id="TIGR01853">
    <property type="entry name" value="lipid_A_lpxD"/>
    <property type="match status" value="1"/>
</dbReference>
<accession>A0A7W6H517</accession>
<dbReference type="InterPro" id="IPR020573">
    <property type="entry name" value="UDP_GlcNAc_AcTrfase_non-rep"/>
</dbReference>
<keyword evidence="3 7" id="KW-0808">Transferase</keyword>
<evidence type="ECO:0000313" key="9">
    <source>
        <dbReference type="EMBL" id="MBB3998692.1"/>
    </source>
</evidence>
<organism evidence="9 10">
    <name type="scientific">Aureimonas pseudogalii</name>
    <dbReference type="NCBI Taxonomy" id="1744844"/>
    <lineage>
        <taxon>Bacteria</taxon>
        <taxon>Pseudomonadati</taxon>
        <taxon>Pseudomonadota</taxon>
        <taxon>Alphaproteobacteria</taxon>
        <taxon>Hyphomicrobiales</taxon>
        <taxon>Aurantimonadaceae</taxon>
        <taxon>Aureimonas</taxon>
    </lineage>
</organism>
<dbReference type="InterPro" id="IPR007691">
    <property type="entry name" value="LpxD"/>
</dbReference>
<evidence type="ECO:0000256" key="2">
    <source>
        <dbReference type="ARBA" id="ARBA00022556"/>
    </source>
</evidence>
<dbReference type="AlphaFoldDB" id="A0A7W6H517"/>
<evidence type="ECO:0000256" key="7">
    <source>
        <dbReference type="HAMAP-Rule" id="MF_00523"/>
    </source>
</evidence>
<dbReference type="InterPro" id="IPR018357">
    <property type="entry name" value="Hexapep_transf_CS"/>
</dbReference>
<keyword evidence="1 7" id="KW-0444">Lipid biosynthesis</keyword>
<feature type="domain" description="UDP-3-O-[3-hydroxymyristoyl] glucosamine N-acyltransferase non-repeat region" evidence="8">
    <location>
        <begin position="27"/>
        <end position="92"/>
    </location>
</feature>
<name>A0A7W6H517_9HYPH</name>
<evidence type="ECO:0000256" key="5">
    <source>
        <dbReference type="ARBA" id="ARBA00023098"/>
    </source>
</evidence>
<dbReference type="Pfam" id="PF00132">
    <property type="entry name" value="Hexapep"/>
    <property type="match status" value="1"/>
</dbReference>
<evidence type="ECO:0000256" key="6">
    <source>
        <dbReference type="ARBA" id="ARBA00023315"/>
    </source>
</evidence>
<dbReference type="Gene3D" id="3.40.1390.10">
    <property type="entry name" value="MurE/MurF, N-terminal domain"/>
    <property type="match status" value="1"/>
</dbReference>
<dbReference type="EC" id="2.3.1.191" evidence="7"/>
<feature type="active site" description="Proton acceptor" evidence="7">
    <location>
        <position position="250"/>
    </location>
</feature>
<dbReference type="Proteomes" id="UP000542776">
    <property type="component" value="Unassembled WGS sequence"/>
</dbReference>
<keyword evidence="6 7" id="KW-0012">Acyltransferase</keyword>
<evidence type="ECO:0000256" key="1">
    <source>
        <dbReference type="ARBA" id="ARBA00022516"/>
    </source>
</evidence>
<dbReference type="PANTHER" id="PTHR43378:SF2">
    <property type="entry name" value="UDP-3-O-ACYLGLUCOSAMINE N-ACYLTRANSFERASE 1, MITOCHONDRIAL-RELATED"/>
    <property type="match status" value="1"/>
</dbReference>
<dbReference type="Pfam" id="PF04613">
    <property type="entry name" value="LpxD"/>
    <property type="match status" value="1"/>
</dbReference>
<dbReference type="PANTHER" id="PTHR43378">
    <property type="entry name" value="UDP-3-O-ACYLGLUCOSAMINE N-ACYLTRANSFERASE"/>
    <property type="match status" value="1"/>
</dbReference>
<evidence type="ECO:0000259" key="8">
    <source>
        <dbReference type="Pfam" id="PF04613"/>
    </source>
</evidence>
<comment type="caution">
    <text evidence="9">The sequence shown here is derived from an EMBL/GenBank/DDBJ whole genome shotgun (WGS) entry which is preliminary data.</text>
</comment>
<dbReference type="NCBIfam" id="NF002060">
    <property type="entry name" value="PRK00892.1"/>
    <property type="match status" value="1"/>
</dbReference>
<keyword evidence="4 7" id="KW-0677">Repeat</keyword>
<gene>
    <name evidence="7" type="primary">lpxD</name>
    <name evidence="9" type="ORF">GGR04_002540</name>
</gene>
<protein>
    <recommendedName>
        <fullName evidence="7">UDP-3-O-acylglucosamine N-acyltransferase</fullName>
        <ecNumber evidence="7">2.3.1.191</ecNumber>
    </recommendedName>
</protein>
<evidence type="ECO:0000256" key="4">
    <source>
        <dbReference type="ARBA" id="ARBA00022737"/>
    </source>
</evidence>
<comment type="function">
    <text evidence="7">Catalyzes the N-acylation of UDP-3-O-acylglucosamine using 3-hydroxyacyl-ACP as the acyl donor. Is involved in the biosynthesis of lipid A, a phosphorylated glycolipid that anchors the lipopolysaccharide to the outer membrane of the cell.</text>
</comment>
<comment type="catalytic activity">
    <reaction evidence="7">
        <text>a UDP-3-O-[(3R)-3-hydroxyacyl]-alpha-D-glucosamine + a (3R)-hydroxyacyl-[ACP] = a UDP-2-N,3-O-bis[(3R)-3-hydroxyacyl]-alpha-D-glucosamine + holo-[ACP] + H(+)</text>
        <dbReference type="Rhea" id="RHEA:53836"/>
        <dbReference type="Rhea" id="RHEA-COMP:9685"/>
        <dbReference type="Rhea" id="RHEA-COMP:9945"/>
        <dbReference type="ChEBI" id="CHEBI:15378"/>
        <dbReference type="ChEBI" id="CHEBI:64479"/>
        <dbReference type="ChEBI" id="CHEBI:78827"/>
        <dbReference type="ChEBI" id="CHEBI:137740"/>
        <dbReference type="ChEBI" id="CHEBI:137748"/>
        <dbReference type="EC" id="2.3.1.191"/>
    </reaction>
</comment>
<dbReference type="SUPFAM" id="SSF51161">
    <property type="entry name" value="Trimeric LpxA-like enzymes"/>
    <property type="match status" value="1"/>
</dbReference>
<dbReference type="GO" id="GO:0103118">
    <property type="term" value="F:UDP-3-O-[(3R)-3-hydroxyacyl]-glucosamine N-acyltransferase activity"/>
    <property type="evidence" value="ECO:0007669"/>
    <property type="project" value="UniProtKB-EC"/>
</dbReference>
<sequence length="345" mass="35366">MRGEGITLAALAHLCGATLANAESAAVVVSSVAALDEAGSGDLAFYDNPRYAPDLRACRASAIVASRRHAADVPMHIPVLLAERPTSVFALAGRELHPEALSPASTFPTGEISPLASIDEAARLEPGVTVEAFARIGPDVEIGRGTIVFSGATIEAGCRIGRDCRIGQHVSVQHALIGNDVILHPGVRIGQDGFGYTAGPGGILKAVQIGRVILQDHVEVGANSTIDRGAVRDTVVGENTKVDNLVQIAHNVVIGRNCIIVGQVGIAGSATIGQGVSIGGQSGVNGHITIGDGAQIAAVSVVATDVPPGARWGGTPARPVREWIREMAVLKGLTKTAQGSKRDDG</sequence>
<dbReference type="GO" id="GO:0016020">
    <property type="term" value="C:membrane"/>
    <property type="evidence" value="ECO:0007669"/>
    <property type="project" value="GOC"/>
</dbReference>